<dbReference type="RefSeq" id="XP_001271855.1">
    <property type="nucleotide sequence ID" value="XM_001271854.1"/>
</dbReference>
<sequence length="481" mass="53601">MSVPRTSNSLRTWSRPFRQPTLSPPTYCISTHARVSDHRSPHIRNYKAVPSQTTRSFQTSTSRYAARSPAVRRAQDRAQAQRSRPVYSSDAMWTLPAHGDQAARLRYLNANGPLVWMQALSEGFLDKNIAQKTFMEIARKLLDRAYKQPPSGAAIQEISPDVDLVFQIGYIVSAGDPTFKEWVLASSTRAGARIPTLMTASRYLRQTGDVAPVRTPVLENVETLALHDRDPRAMVVHARVLGRRGRYTEATALIEQVMRTIRPSKTPESGDGGFAMANIEAPWAVYAWLKEKTGDLAGREEVVRVAARKYLDPKALVEYAAICMRRGDLKTYEECMSQAATAGNADACRKLANFYYLTSLGRYPRRGTKETVSSAEATTPAEEDKPRGLWSSITALFGPQSHKEYRKLALEWYELAFSHGNLAAALILSVILREDGSASRGLHFLQQIEKSPELGPLAQKIKSGWDGQRYAVDIPAEMLDV</sequence>
<proteinExistence type="predicted"/>
<evidence type="ECO:0000313" key="2">
    <source>
        <dbReference type="EMBL" id="EAW10429.1"/>
    </source>
</evidence>
<feature type="compositionally biased region" description="Low complexity" evidence="1">
    <location>
        <begin position="51"/>
        <end position="63"/>
    </location>
</feature>
<dbReference type="InterPro" id="IPR011990">
    <property type="entry name" value="TPR-like_helical_dom_sf"/>
</dbReference>
<dbReference type="GeneID" id="4704071"/>
<dbReference type="EMBL" id="DS027054">
    <property type="protein sequence ID" value="EAW10429.1"/>
    <property type="molecule type" value="Genomic_DNA"/>
</dbReference>
<organism evidence="2 3">
    <name type="scientific">Aspergillus clavatus (strain ATCC 1007 / CBS 513.65 / DSM 816 / NCTC 3887 / NRRL 1 / QM 1276 / 107)</name>
    <dbReference type="NCBI Taxonomy" id="344612"/>
    <lineage>
        <taxon>Eukaryota</taxon>
        <taxon>Fungi</taxon>
        <taxon>Dikarya</taxon>
        <taxon>Ascomycota</taxon>
        <taxon>Pezizomycotina</taxon>
        <taxon>Eurotiomycetes</taxon>
        <taxon>Eurotiomycetidae</taxon>
        <taxon>Eurotiales</taxon>
        <taxon>Aspergillaceae</taxon>
        <taxon>Aspergillus</taxon>
        <taxon>Aspergillus subgen. Fumigati</taxon>
    </lineage>
</organism>
<feature type="region of interest" description="Disordered" evidence="1">
    <location>
        <begin position="49"/>
        <end position="85"/>
    </location>
</feature>
<dbReference type="HOGENOM" id="CLU_042293_0_0_1"/>
<dbReference type="Proteomes" id="UP000006701">
    <property type="component" value="Unassembled WGS sequence"/>
</dbReference>
<dbReference type="VEuPathDB" id="FungiDB:ACLA_049010"/>
<dbReference type="AlphaFoldDB" id="A1CHS4"/>
<dbReference type="eggNOG" id="ENOG502R8TH">
    <property type="taxonomic scope" value="Eukaryota"/>
</dbReference>
<gene>
    <name evidence="2" type="ORF">ACLA_049010</name>
</gene>
<protein>
    <submittedName>
        <fullName evidence="2">Uncharacterized protein</fullName>
    </submittedName>
</protein>
<evidence type="ECO:0000256" key="1">
    <source>
        <dbReference type="SAM" id="MobiDB-lite"/>
    </source>
</evidence>
<evidence type="ECO:0000313" key="3">
    <source>
        <dbReference type="Proteomes" id="UP000006701"/>
    </source>
</evidence>
<accession>A1CHS4</accession>
<dbReference type="KEGG" id="act:ACLA_049010"/>
<reference evidence="2 3" key="1">
    <citation type="journal article" date="2008" name="PLoS Genet.">
        <title>Genomic islands in the pathogenic filamentous fungus Aspergillus fumigatus.</title>
        <authorList>
            <person name="Fedorova N.D."/>
            <person name="Khaldi N."/>
            <person name="Joardar V.S."/>
            <person name="Maiti R."/>
            <person name="Amedeo P."/>
            <person name="Anderson M.J."/>
            <person name="Crabtree J."/>
            <person name="Silva J.C."/>
            <person name="Badger J.H."/>
            <person name="Albarraq A."/>
            <person name="Angiuoli S."/>
            <person name="Bussey H."/>
            <person name="Bowyer P."/>
            <person name="Cotty P.J."/>
            <person name="Dyer P.S."/>
            <person name="Egan A."/>
            <person name="Galens K."/>
            <person name="Fraser-Liggett C.M."/>
            <person name="Haas B.J."/>
            <person name="Inman J.M."/>
            <person name="Kent R."/>
            <person name="Lemieux S."/>
            <person name="Malavazi I."/>
            <person name="Orvis J."/>
            <person name="Roemer T."/>
            <person name="Ronning C.M."/>
            <person name="Sundaram J.P."/>
            <person name="Sutton G."/>
            <person name="Turner G."/>
            <person name="Venter J.C."/>
            <person name="White O.R."/>
            <person name="Whitty B.R."/>
            <person name="Youngman P."/>
            <person name="Wolfe K.H."/>
            <person name="Goldman G.H."/>
            <person name="Wortman J.R."/>
            <person name="Jiang B."/>
            <person name="Denning D.W."/>
            <person name="Nierman W.C."/>
        </authorList>
    </citation>
    <scope>NUCLEOTIDE SEQUENCE [LARGE SCALE GENOMIC DNA]</scope>
    <source>
        <strain evidence="3">ATCC 1007 / CBS 513.65 / DSM 816 / NCTC 3887 / NRRL 1</strain>
    </source>
</reference>
<dbReference type="OMA" id="NFYYLTS"/>
<dbReference type="Gene3D" id="1.25.40.10">
    <property type="entry name" value="Tetratricopeptide repeat domain"/>
    <property type="match status" value="1"/>
</dbReference>
<dbReference type="STRING" id="344612.A1CHS4"/>
<keyword evidence="3" id="KW-1185">Reference proteome</keyword>
<name>A1CHS4_ASPCL</name>
<dbReference type="OrthoDB" id="250175at2759"/>